<dbReference type="Proteomes" id="UP000487268">
    <property type="component" value="Unassembled WGS sequence"/>
</dbReference>
<gene>
    <name evidence="2" type="ORF">ACRB68_67620</name>
</gene>
<keyword evidence="1" id="KW-0472">Membrane</keyword>
<keyword evidence="1" id="KW-0812">Transmembrane</keyword>
<protein>
    <submittedName>
        <fullName evidence="2">Uncharacterized protein</fullName>
    </submittedName>
</protein>
<dbReference type="EMBL" id="WEGH01000005">
    <property type="protein sequence ID" value="MQY08653.1"/>
    <property type="molecule type" value="Genomic_DNA"/>
</dbReference>
<evidence type="ECO:0000256" key="1">
    <source>
        <dbReference type="SAM" id="Phobius"/>
    </source>
</evidence>
<evidence type="ECO:0000313" key="3">
    <source>
        <dbReference type="Proteomes" id="UP000487268"/>
    </source>
</evidence>
<keyword evidence="1" id="KW-1133">Transmembrane helix</keyword>
<accession>A0A7K0C5E1</accession>
<proteinExistence type="predicted"/>
<organism evidence="2 3">
    <name type="scientific">Actinomadura macrotermitis</name>
    <dbReference type="NCBI Taxonomy" id="2585200"/>
    <lineage>
        <taxon>Bacteria</taxon>
        <taxon>Bacillati</taxon>
        <taxon>Actinomycetota</taxon>
        <taxon>Actinomycetes</taxon>
        <taxon>Streptosporangiales</taxon>
        <taxon>Thermomonosporaceae</taxon>
        <taxon>Actinomadura</taxon>
    </lineage>
</organism>
<sequence>MILELLVVMVPGVLLALWVLAWIRTSEGPDRQDRGPR</sequence>
<keyword evidence="3" id="KW-1185">Reference proteome</keyword>
<feature type="transmembrane region" description="Helical" evidence="1">
    <location>
        <begin position="6"/>
        <end position="23"/>
    </location>
</feature>
<name>A0A7K0C5E1_9ACTN</name>
<evidence type="ECO:0000313" key="2">
    <source>
        <dbReference type="EMBL" id="MQY08653.1"/>
    </source>
</evidence>
<comment type="caution">
    <text evidence="2">The sequence shown here is derived from an EMBL/GenBank/DDBJ whole genome shotgun (WGS) entry which is preliminary data.</text>
</comment>
<reference evidence="2 3" key="1">
    <citation type="submission" date="2019-10" db="EMBL/GenBank/DDBJ databases">
        <title>Actinomadura rubteroloni sp. nov. and Actinomadura macrotermitis sp. nov., isolated from the gut of fungus growing-termite Macrotermes natalensis.</title>
        <authorList>
            <person name="Benndorf R."/>
            <person name="Martin K."/>
            <person name="Kuefner M."/>
            <person name="De Beer W."/>
            <person name="Kaster A.-K."/>
            <person name="Vollmers J."/>
            <person name="Poulsen M."/>
            <person name="Beemelmanns C."/>
        </authorList>
    </citation>
    <scope>NUCLEOTIDE SEQUENCE [LARGE SCALE GENOMIC DNA]</scope>
    <source>
        <strain evidence="2 3">RB68</strain>
    </source>
</reference>
<dbReference type="AlphaFoldDB" id="A0A7K0C5E1"/>